<dbReference type="PROSITE" id="PS50294">
    <property type="entry name" value="WD_REPEATS_REGION"/>
    <property type="match status" value="4"/>
</dbReference>
<evidence type="ECO:0000256" key="5">
    <source>
        <dbReference type="ARBA" id="ARBA00022737"/>
    </source>
</evidence>
<evidence type="ECO:0000256" key="4">
    <source>
        <dbReference type="ARBA" id="ARBA00022728"/>
    </source>
</evidence>
<dbReference type="SUPFAM" id="SSF50978">
    <property type="entry name" value="WD40 repeat-like"/>
    <property type="match status" value="1"/>
</dbReference>
<dbReference type="InterPro" id="IPR015943">
    <property type="entry name" value="WD40/YVTN_repeat-like_dom_sf"/>
</dbReference>
<feature type="compositionally biased region" description="Acidic residues" evidence="10">
    <location>
        <begin position="33"/>
        <end position="42"/>
    </location>
</feature>
<dbReference type="PANTHER" id="PTHR43979">
    <property type="entry name" value="PRE-MRNA-PROCESSING FACTOR 17"/>
    <property type="match status" value="1"/>
</dbReference>
<dbReference type="AlphaFoldDB" id="A0A0M8MV10"/>
<dbReference type="CDD" id="cd00200">
    <property type="entry name" value="WD40"/>
    <property type="match status" value="1"/>
</dbReference>
<dbReference type="GO" id="GO:0071013">
    <property type="term" value="C:catalytic step 2 spliceosome"/>
    <property type="evidence" value="ECO:0007669"/>
    <property type="project" value="InterPro"/>
</dbReference>
<gene>
    <name evidence="11" type="ORF">Malapachy_3752</name>
</gene>
<dbReference type="OrthoDB" id="10257301at2759"/>
<dbReference type="SMART" id="SM00320">
    <property type="entry name" value="WD40"/>
    <property type="match status" value="7"/>
</dbReference>
<evidence type="ECO:0000256" key="6">
    <source>
        <dbReference type="ARBA" id="ARBA00023187"/>
    </source>
</evidence>
<dbReference type="Pfam" id="PF00400">
    <property type="entry name" value="WD40"/>
    <property type="match status" value="5"/>
</dbReference>
<feature type="repeat" description="WD" evidence="9">
    <location>
        <begin position="435"/>
        <end position="467"/>
    </location>
</feature>
<keyword evidence="3" id="KW-0507">mRNA processing</keyword>
<evidence type="ECO:0000256" key="9">
    <source>
        <dbReference type="PROSITE-ProRule" id="PRU00221"/>
    </source>
</evidence>
<feature type="repeat" description="WD" evidence="9">
    <location>
        <begin position="349"/>
        <end position="390"/>
    </location>
</feature>
<dbReference type="InterPro" id="IPR019775">
    <property type="entry name" value="WD40_repeat_CS"/>
</dbReference>
<dbReference type="GO" id="GO:0000398">
    <property type="term" value="P:mRNA splicing, via spliceosome"/>
    <property type="evidence" value="ECO:0007669"/>
    <property type="project" value="InterPro"/>
</dbReference>
<feature type="region of interest" description="Disordered" evidence="10">
    <location>
        <begin position="1"/>
        <end position="65"/>
    </location>
</feature>
<dbReference type="InterPro" id="IPR001680">
    <property type="entry name" value="WD40_rpt"/>
</dbReference>
<feature type="repeat" description="WD" evidence="9">
    <location>
        <begin position="533"/>
        <end position="564"/>
    </location>
</feature>
<dbReference type="PROSITE" id="PS00678">
    <property type="entry name" value="WD_REPEATS_1"/>
    <property type="match status" value="1"/>
</dbReference>
<feature type="repeat" description="WD" evidence="9">
    <location>
        <begin position="305"/>
        <end position="339"/>
    </location>
</feature>
<reference evidence="11 12" key="1">
    <citation type="submission" date="2015-07" db="EMBL/GenBank/DDBJ databases">
        <title>Draft Genome Sequence of Malassezia furfur CBS1878 and Malassezia pachydermatis CBS1879.</title>
        <authorList>
            <person name="Triana S."/>
            <person name="Ohm R."/>
            <person name="Gonzalez A."/>
            <person name="DeCock H."/>
            <person name="Restrepo S."/>
            <person name="Celis A."/>
        </authorList>
    </citation>
    <scope>NUCLEOTIDE SEQUENCE [LARGE SCALE GENOMIC DNA]</scope>
    <source>
        <strain evidence="11 12">CBS 1879</strain>
    </source>
</reference>
<dbReference type="PROSITE" id="PS50082">
    <property type="entry name" value="WD_REPEATS_2"/>
    <property type="match status" value="5"/>
</dbReference>
<feature type="compositionally biased region" description="Basic residues" evidence="10">
    <location>
        <begin position="173"/>
        <end position="183"/>
    </location>
</feature>
<keyword evidence="2 9" id="KW-0853">WD repeat</keyword>
<evidence type="ECO:0000256" key="8">
    <source>
        <dbReference type="ARBA" id="ARBA00068146"/>
    </source>
</evidence>
<comment type="caution">
    <text evidence="11">The sequence shown here is derived from an EMBL/GenBank/DDBJ whole genome shotgun (WGS) entry which is preliminary data.</text>
</comment>
<accession>A0A0M8MV10</accession>
<dbReference type="VEuPathDB" id="FungiDB:Malapachy_3752"/>
<dbReference type="InterPro" id="IPR036322">
    <property type="entry name" value="WD40_repeat_dom_sf"/>
</dbReference>
<evidence type="ECO:0000256" key="10">
    <source>
        <dbReference type="SAM" id="MobiDB-lite"/>
    </source>
</evidence>
<dbReference type="Gene3D" id="2.130.10.10">
    <property type="entry name" value="YVTN repeat-like/Quinoprotein amine dehydrogenase"/>
    <property type="match status" value="1"/>
</dbReference>
<dbReference type="PANTHER" id="PTHR43979:SF1">
    <property type="entry name" value="PRE-MRNA-PROCESSING FACTOR 17"/>
    <property type="match status" value="1"/>
</dbReference>
<feature type="repeat" description="WD" evidence="9">
    <location>
        <begin position="565"/>
        <end position="599"/>
    </location>
</feature>
<dbReference type="FunFam" id="2.130.10.10:FF:000034">
    <property type="entry name" value="Pre-mRNA-processing factor 17, putative"/>
    <property type="match status" value="1"/>
</dbReference>
<keyword evidence="5" id="KW-0677">Repeat</keyword>
<keyword evidence="4" id="KW-0747">Spliceosome</keyword>
<dbReference type="Proteomes" id="UP000037751">
    <property type="component" value="Unassembled WGS sequence"/>
</dbReference>
<dbReference type="STRING" id="77020.A0A0M8MV10"/>
<dbReference type="InterPro" id="IPR032847">
    <property type="entry name" value="PRPF17"/>
</dbReference>
<dbReference type="GeneID" id="28730087"/>
<evidence type="ECO:0000313" key="11">
    <source>
        <dbReference type="EMBL" id="KOS14320.1"/>
    </source>
</evidence>
<organism evidence="11 12">
    <name type="scientific">Malassezia pachydermatis</name>
    <dbReference type="NCBI Taxonomy" id="77020"/>
    <lineage>
        <taxon>Eukaryota</taxon>
        <taxon>Fungi</taxon>
        <taxon>Dikarya</taxon>
        <taxon>Basidiomycota</taxon>
        <taxon>Ustilaginomycotina</taxon>
        <taxon>Malasseziomycetes</taxon>
        <taxon>Malasseziales</taxon>
        <taxon>Malasseziaceae</taxon>
        <taxon>Malassezia</taxon>
    </lineage>
</organism>
<dbReference type="PRINTS" id="PR00320">
    <property type="entry name" value="GPROTEINBRPT"/>
</dbReference>
<evidence type="ECO:0000256" key="2">
    <source>
        <dbReference type="ARBA" id="ARBA00022574"/>
    </source>
</evidence>
<protein>
    <recommendedName>
        <fullName evidence="8">Pre-mRNA-processing factor 17</fullName>
    </recommendedName>
</protein>
<evidence type="ECO:0000256" key="1">
    <source>
        <dbReference type="ARBA" id="ARBA00004123"/>
    </source>
</evidence>
<keyword evidence="12" id="KW-1185">Reference proteome</keyword>
<keyword evidence="7" id="KW-0539">Nucleus</keyword>
<keyword evidence="6" id="KW-0508">mRNA splicing</keyword>
<comment type="subcellular location">
    <subcellularLocation>
        <location evidence="1">Nucleus</location>
    </subcellularLocation>
</comment>
<dbReference type="RefSeq" id="XP_017991952.1">
    <property type="nucleotide sequence ID" value="XM_018138211.1"/>
</dbReference>
<evidence type="ECO:0000256" key="7">
    <source>
        <dbReference type="ARBA" id="ARBA00023242"/>
    </source>
</evidence>
<proteinExistence type="predicted"/>
<sequence>MDALAAYQSESEEEVPSVPTSSGARVPVTDAQSESESESESEVDPKDAFGLQHAVSSTSNAPTSTALVSATAAPVVAEKQEALDVQPTTQSVAPGGTKTLTGYVEETAISDFDFRNQQRTFDVLGYARNPSAYAAGTSATNAQAFVGDHEAAHQMQGATLADLRGGTADTRRQSRAMRRKRKGRMGDASIVDGEGAYVGPWGGWDDEVAPRAFEPAPATDMGPTPEELEAAKQAAEKRKREASEYERRRQMDESHGTEKSIFHGESLYDYQGRTYMHIPTDTDVNLRGEPGDTESFLPEMCIHTFTGHNKGITALRLFPQSGHLMLSASMDTKIKLWDVYHEGRCLRTFLGHSNAVRDVTFTNDGRQFLSAGYDCQVKLWDTETGACLQAVSFDDVPLCVRFNPDADKQHIFLAGTNDKRIVQYDLREQQITQEYNQHQGPVNTVTFVDMNRRFISTSDDKSLRAWDWDIPVPIKLVADPLMHSMPSATLHPSQRWLACQGMNNTISVYSTDTFKPRKKTFRGHTTAGFACQIGFSPDGRFMSSGDSQGDLVFWDWKNGKELKRLSTHKDVVIAHEWLPHETESKIVTGAWDGLIKLWT</sequence>
<feature type="compositionally biased region" description="Polar residues" evidence="10">
    <location>
        <begin position="54"/>
        <end position="65"/>
    </location>
</feature>
<name>A0A0M8MV10_9BASI</name>
<evidence type="ECO:0000313" key="12">
    <source>
        <dbReference type="Proteomes" id="UP000037751"/>
    </source>
</evidence>
<feature type="compositionally biased region" description="Basic and acidic residues" evidence="10">
    <location>
        <begin position="234"/>
        <end position="258"/>
    </location>
</feature>
<feature type="region of interest" description="Disordered" evidence="10">
    <location>
        <begin position="213"/>
        <end position="258"/>
    </location>
</feature>
<dbReference type="EMBL" id="LGAV01000004">
    <property type="protein sequence ID" value="KOS14320.1"/>
    <property type="molecule type" value="Genomic_DNA"/>
</dbReference>
<feature type="region of interest" description="Disordered" evidence="10">
    <location>
        <begin position="165"/>
        <end position="186"/>
    </location>
</feature>
<dbReference type="InterPro" id="IPR020472">
    <property type="entry name" value="WD40_PAC1"/>
</dbReference>
<evidence type="ECO:0000256" key="3">
    <source>
        <dbReference type="ARBA" id="ARBA00022664"/>
    </source>
</evidence>
<dbReference type="GO" id="GO:0003729">
    <property type="term" value="F:mRNA binding"/>
    <property type="evidence" value="ECO:0007669"/>
    <property type="project" value="TreeGrafter"/>
</dbReference>